<evidence type="ECO:0000256" key="1">
    <source>
        <dbReference type="ARBA" id="ARBA00001771"/>
    </source>
</evidence>
<dbReference type="Pfam" id="PF02110">
    <property type="entry name" value="HK"/>
    <property type="match status" value="1"/>
</dbReference>
<evidence type="ECO:0000256" key="5">
    <source>
        <dbReference type="ARBA" id="ARBA00022723"/>
    </source>
</evidence>
<dbReference type="Gene3D" id="3.40.1190.20">
    <property type="match status" value="1"/>
</dbReference>
<dbReference type="InterPro" id="IPR000417">
    <property type="entry name" value="Hyethyz_kinase"/>
</dbReference>
<protein>
    <recommendedName>
        <fullName evidence="11">Hydroxyethylthiazole kinase</fullName>
        <ecNumber evidence="11">2.7.1.50</ecNumber>
    </recommendedName>
    <alternativeName>
        <fullName evidence="11">4-methyl-5-beta-hydroxyethylthiazole kinase</fullName>
        <shortName evidence="11">TH kinase</shortName>
        <shortName evidence="11">Thz kinase</shortName>
    </alternativeName>
</protein>
<evidence type="ECO:0000256" key="9">
    <source>
        <dbReference type="ARBA" id="ARBA00022842"/>
    </source>
</evidence>
<evidence type="ECO:0000256" key="4">
    <source>
        <dbReference type="ARBA" id="ARBA00022679"/>
    </source>
</evidence>
<evidence type="ECO:0000256" key="8">
    <source>
        <dbReference type="ARBA" id="ARBA00022840"/>
    </source>
</evidence>
<dbReference type="Proteomes" id="UP001220377">
    <property type="component" value="Chromosome"/>
</dbReference>
<keyword evidence="9 11" id="KW-0460">Magnesium</keyword>
<keyword evidence="6 11" id="KW-0547">Nucleotide-binding</keyword>
<dbReference type="GO" id="GO:0004417">
    <property type="term" value="F:hydroxyethylthiazole kinase activity"/>
    <property type="evidence" value="ECO:0007669"/>
    <property type="project" value="UniProtKB-EC"/>
</dbReference>
<feature type="binding site" evidence="11">
    <location>
        <position position="117"/>
    </location>
    <ligand>
        <name>ATP</name>
        <dbReference type="ChEBI" id="CHEBI:30616"/>
    </ligand>
</feature>
<keyword evidence="13" id="KW-1185">Reference proteome</keyword>
<keyword evidence="10 11" id="KW-0784">Thiamine biosynthesis</keyword>
<evidence type="ECO:0000256" key="7">
    <source>
        <dbReference type="ARBA" id="ARBA00022777"/>
    </source>
</evidence>
<evidence type="ECO:0000256" key="6">
    <source>
        <dbReference type="ARBA" id="ARBA00022741"/>
    </source>
</evidence>
<organism evidence="12 13">
    <name type="scientific">Lacticaseibacillus pabuli</name>
    <dbReference type="NCBI Taxonomy" id="3025672"/>
    <lineage>
        <taxon>Bacteria</taxon>
        <taxon>Bacillati</taxon>
        <taxon>Bacillota</taxon>
        <taxon>Bacilli</taxon>
        <taxon>Lactobacillales</taxon>
        <taxon>Lactobacillaceae</taxon>
        <taxon>Lacticaseibacillus</taxon>
    </lineage>
</organism>
<evidence type="ECO:0000256" key="3">
    <source>
        <dbReference type="ARBA" id="ARBA00004868"/>
    </source>
</evidence>
<comment type="function">
    <text evidence="11">Catalyzes the phosphorylation of the hydroxyl group of 4-methyl-5-beta-hydroxyethylthiazole (THZ).</text>
</comment>
<dbReference type="HAMAP" id="MF_00228">
    <property type="entry name" value="Thz_kinase"/>
    <property type="match status" value="1"/>
</dbReference>
<dbReference type="EC" id="2.7.1.50" evidence="11"/>
<dbReference type="NCBIfam" id="NF006830">
    <property type="entry name" value="PRK09355.1"/>
    <property type="match status" value="1"/>
</dbReference>
<keyword evidence="7 11" id="KW-0418">Kinase</keyword>
<comment type="catalytic activity">
    <reaction evidence="1 11">
        <text>5-(2-hydroxyethyl)-4-methylthiazole + ATP = 4-methyl-5-(2-phosphooxyethyl)-thiazole + ADP + H(+)</text>
        <dbReference type="Rhea" id="RHEA:24212"/>
        <dbReference type="ChEBI" id="CHEBI:15378"/>
        <dbReference type="ChEBI" id="CHEBI:17957"/>
        <dbReference type="ChEBI" id="CHEBI:30616"/>
        <dbReference type="ChEBI" id="CHEBI:58296"/>
        <dbReference type="ChEBI" id="CHEBI:456216"/>
        <dbReference type="EC" id="2.7.1.50"/>
    </reaction>
</comment>
<dbReference type="PRINTS" id="PR01099">
    <property type="entry name" value="HYETHTZKNASE"/>
</dbReference>
<dbReference type="PIRSF" id="PIRSF000513">
    <property type="entry name" value="Thz_kinase"/>
    <property type="match status" value="1"/>
</dbReference>
<keyword evidence="4 11" id="KW-0808">Transferase</keyword>
<evidence type="ECO:0000256" key="10">
    <source>
        <dbReference type="ARBA" id="ARBA00022977"/>
    </source>
</evidence>
<dbReference type="EMBL" id="CP117884">
    <property type="protein sequence ID" value="WDF81896.1"/>
    <property type="molecule type" value="Genomic_DNA"/>
</dbReference>
<sequence length="267" mass="27237">MATSLLSQLRQAHPLVVNYANFVTPGFVANGLNALGASPIMTSAADEATDLMAVADALVINLGTINESDKELVLTLADAAAANNRPIVLDPVAVGATAYRMRWARQLLADYAISVIRGNASEIAALSGAAANAKGIDAGETAEDPAIIAAHCATQYDCTVVLSGATDIVATPGRVVKVTGGSELLPAVVGSGDLLSSFIAAFSAVAPDLQTAAIAACSVMDAAAEFAAEDLNQRQPGTFAAVLMDALTALTPERVATIIDTVEEFHD</sequence>
<reference evidence="12 13" key="1">
    <citation type="submission" date="2023-02" db="EMBL/GenBank/DDBJ databases">
        <title>Genome sequence of Lacticaseibacillus sp. KACC 23028.</title>
        <authorList>
            <person name="Kim S."/>
            <person name="Heo J."/>
            <person name="Kwon S.-W."/>
        </authorList>
    </citation>
    <scope>NUCLEOTIDE SEQUENCE [LARGE SCALE GENOMIC DNA]</scope>
    <source>
        <strain evidence="12 13">KACC 23028</strain>
    </source>
</reference>
<evidence type="ECO:0000256" key="11">
    <source>
        <dbReference type="HAMAP-Rule" id="MF_00228"/>
    </source>
</evidence>
<dbReference type="PANTHER" id="PTHR12592">
    <property type="entry name" value="ATP-DEPENDENT (S)-NAD(P)H-HYDRATE DEHYDRATASE FAMILY MEMBER"/>
    <property type="match status" value="1"/>
</dbReference>
<comment type="cofactor">
    <cofactor evidence="2 11">
        <name>Mg(2+)</name>
        <dbReference type="ChEBI" id="CHEBI:18420"/>
    </cofactor>
</comment>
<feature type="binding site" evidence="11">
    <location>
        <position position="190"/>
    </location>
    <ligand>
        <name>substrate</name>
    </ligand>
</feature>
<evidence type="ECO:0000313" key="12">
    <source>
        <dbReference type="EMBL" id="WDF81896.1"/>
    </source>
</evidence>
<accession>A0ABY7WQG3</accession>
<gene>
    <name evidence="11 12" type="primary">thiM</name>
    <name evidence="12" type="ORF">PQ472_08150</name>
</gene>
<comment type="similarity">
    <text evidence="11">Belongs to the Thz kinase family.</text>
</comment>
<comment type="pathway">
    <text evidence="3 11">Cofactor biosynthesis; thiamine diphosphate biosynthesis; 4-methyl-5-(2-phosphoethyl)-thiazole from 5-(2-hydroxyethyl)-4-methylthiazole: step 1/1.</text>
</comment>
<dbReference type="CDD" id="cd01170">
    <property type="entry name" value="THZ_kinase"/>
    <property type="match status" value="1"/>
</dbReference>
<name>A0ABY7WQG3_9LACO</name>
<keyword evidence="5 11" id="KW-0479">Metal-binding</keyword>
<dbReference type="RefSeq" id="WP_274258974.1">
    <property type="nucleotide sequence ID" value="NZ_CP117884.1"/>
</dbReference>
<feature type="binding site" evidence="11">
    <location>
        <position position="163"/>
    </location>
    <ligand>
        <name>ATP</name>
        <dbReference type="ChEBI" id="CHEBI:30616"/>
    </ligand>
</feature>
<keyword evidence="8 11" id="KW-0067">ATP-binding</keyword>
<evidence type="ECO:0000313" key="13">
    <source>
        <dbReference type="Proteomes" id="UP001220377"/>
    </source>
</evidence>
<dbReference type="SUPFAM" id="SSF53613">
    <property type="entry name" value="Ribokinase-like"/>
    <property type="match status" value="1"/>
</dbReference>
<dbReference type="InterPro" id="IPR029056">
    <property type="entry name" value="Ribokinase-like"/>
</dbReference>
<dbReference type="PANTHER" id="PTHR12592:SF0">
    <property type="entry name" value="ATP-DEPENDENT (S)-NAD(P)H-HYDRATE DEHYDRATASE"/>
    <property type="match status" value="1"/>
</dbReference>
<feature type="binding site" evidence="11">
    <location>
        <position position="41"/>
    </location>
    <ligand>
        <name>substrate</name>
    </ligand>
</feature>
<evidence type="ECO:0000256" key="2">
    <source>
        <dbReference type="ARBA" id="ARBA00001946"/>
    </source>
</evidence>
<proteinExistence type="inferred from homology"/>